<keyword evidence="2" id="KW-1185">Reference proteome</keyword>
<comment type="caution">
    <text evidence="1">The sequence shown here is derived from an EMBL/GenBank/DDBJ whole genome shotgun (WGS) entry which is preliminary data.</text>
</comment>
<dbReference type="RefSeq" id="WP_036178968.1">
    <property type="nucleotide sequence ID" value="NZ_AVCZ01000042.1"/>
</dbReference>
<proteinExistence type="predicted"/>
<accession>A0A0A3JRA1</accession>
<dbReference type="AlphaFoldDB" id="A0A0A3JRA1"/>
<organism evidence="1 2">
    <name type="scientific">Ureibacillus massiliensis 4400831 = CIP 108448 = CCUG 49529</name>
    <dbReference type="NCBI Taxonomy" id="1211035"/>
    <lineage>
        <taxon>Bacteria</taxon>
        <taxon>Bacillati</taxon>
        <taxon>Bacillota</taxon>
        <taxon>Bacilli</taxon>
        <taxon>Bacillales</taxon>
        <taxon>Caryophanaceae</taxon>
        <taxon>Ureibacillus</taxon>
    </lineage>
</organism>
<gene>
    <name evidence="1" type="ORF">CD30_16475</name>
</gene>
<dbReference type="PROSITE" id="PS51257">
    <property type="entry name" value="PROKAR_LIPOPROTEIN"/>
    <property type="match status" value="1"/>
</dbReference>
<sequence>MNKYFTIPFLVFIILLVGCSAKEPTIVYKGEGSDWEATYNYQEISKNSYEFEILLKYKNDVQELKELEEITIEYSAGTSTVGGTIPISLLNTDEQVVFKNSGAYEGVNLLHNDSKIEVFIQWGNNKDSFVLENVNNKG</sequence>
<dbReference type="EMBL" id="JPVQ01000042">
    <property type="protein sequence ID" value="KGR89547.1"/>
    <property type="molecule type" value="Genomic_DNA"/>
</dbReference>
<name>A0A0A3JRA1_9BACL</name>
<evidence type="ECO:0000313" key="2">
    <source>
        <dbReference type="Proteomes" id="UP000030595"/>
    </source>
</evidence>
<evidence type="ECO:0008006" key="3">
    <source>
        <dbReference type="Google" id="ProtNLM"/>
    </source>
</evidence>
<dbReference type="OrthoDB" id="1928231at2"/>
<reference evidence="1 2" key="1">
    <citation type="submission" date="2014-02" db="EMBL/GenBank/DDBJ databases">
        <title>Draft genome sequence of Lysinibacillus massiliensis CCUG 49529.</title>
        <authorList>
            <person name="Zhang F."/>
            <person name="Wang G."/>
            <person name="Zhang L."/>
        </authorList>
    </citation>
    <scope>NUCLEOTIDE SEQUENCE [LARGE SCALE GENOMIC DNA]</scope>
    <source>
        <strain evidence="1 2">CCUG 49529</strain>
    </source>
</reference>
<protein>
    <recommendedName>
        <fullName evidence="3">Lipoprotein</fullName>
    </recommendedName>
</protein>
<dbReference type="Proteomes" id="UP000030595">
    <property type="component" value="Unassembled WGS sequence"/>
</dbReference>
<evidence type="ECO:0000313" key="1">
    <source>
        <dbReference type="EMBL" id="KGR89547.1"/>
    </source>
</evidence>